<dbReference type="NCBIfam" id="TIGR01549">
    <property type="entry name" value="HAD-SF-IA-v1"/>
    <property type="match status" value="1"/>
</dbReference>
<dbReference type="InterPro" id="IPR006439">
    <property type="entry name" value="HAD-SF_hydro_IA"/>
</dbReference>
<protein>
    <submittedName>
        <fullName evidence="3">L-tyrosine/L-tryptophan isonitrile synthase family protein</fullName>
    </submittedName>
</protein>
<dbReference type="SFLD" id="SFLDS00003">
    <property type="entry name" value="Haloacid_Dehalogenase"/>
    <property type="match status" value="1"/>
</dbReference>
<dbReference type="InterPro" id="IPR003819">
    <property type="entry name" value="TauD/TfdA-like"/>
</dbReference>
<dbReference type="NCBIfam" id="TIGR01509">
    <property type="entry name" value="HAD-SF-IA-v3"/>
    <property type="match status" value="1"/>
</dbReference>
<evidence type="ECO:0000256" key="1">
    <source>
        <dbReference type="ARBA" id="ARBA00023002"/>
    </source>
</evidence>
<dbReference type="SFLD" id="SFLDG01135">
    <property type="entry name" value="C1.5.6:_HAD__Beta-PGM__Phospha"/>
    <property type="match status" value="1"/>
</dbReference>
<dbReference type="Pfam" id="PF13419">
    <property type="entry name" value="HAD_2"/>
    <property type="match status" value="1"/>
</dbReference>
<dbReference type="SFLD" id="SFLDG01129">
    <property type="entry name" value="C1.5:_HAD__Beta-PGM__Phosphata"/>
    <property type="match status" value="1"/>
</dbReference>
<dbReference type="GO" id="GO:0016791">
    <property type="term" value="F:phosphatase activity"/>
    <property type="evidence" value="ECO:0007669"/>
    <property type="project" value="UniProtKB-ARBA"/>
</dbReference>
<dbReference type="AlphaFoldDB" id="A0AAF0C3C2"/>
<evidence type="ECO:0000313" key="4">
    <source>
        <dbReference type="Proteomes" id="UP000032568"/>
    </source>
</evidence>
<evidence type="ECO:0000259" key="2">
    <source>
        <dbReference type="Pfam" id="PF02668"/>
    </source>
</evidence>
<dbReference type="Pfam" id="PF02668">
    <property type="entry name" value="TauD"/>
    <property type="match status" value="1"/>
</dbReference>
<dbReference type="PANTHER" id="PTHR37285:SF5">
    <property type="entry name" value="SPORE WALL MATURATION PROTEIN DIT1"/>
    <property type="match status" value="1"/>
</dbReference>
<proteinExistence type="predicted"/>
<dbReference type="FunFam" id="3.40.50.1000:FF:000022">
    <property type="entry name" value="Phosphoglycolate phosphatase"/>
    <property type="match status" value="1"/>
</dbReference>
<dbReference type="EMBL" id="CP059735">
    <property type="protein sequence ID" value="WDD98529.1"/>
    <property type="molecule type" value="Genomic_DNA"/>
</dbReference>
<feature type="domain" description="TauD/TfdA-like" evidence="2">
    <location>
        <begin position="584"/>
        <end position="823"/>
    </location>
</feature>
<gene>
    <name evidence="3" type="ORF">SG35_025285</name>
</gene>
<dbReference type="InterPro" id="IPR041492">
    <property type="entry name" value="HAD_2"/>
</dbReference>
<dbReference type="InterPro" id="IPR007817">
    <property type="entry name" value="Isocyanide_synthase_DIT1"/>
</dbReference>
<accession>A0AAF0C3C2</accession>
<dbReference type="InterPro" id="IPR006549">
    <property type="entry name" value="HAD-SF_hydro_IIIA"/>
</dbReference>
<dbReference type="Gene3D" id="3.60.130.10">
    <property type="entry name" value="Clavaminate synthase-like"/>
    <property type="match status" value="1"/>
</dbReference>
<dbReference type="Proteomes" id="UP000032568">
    <property type="component" value="Chromosome"/>
</dbReference>
<evidence type="ECO:0000313" key="3">
    <source>
        <dbReference type="EMBL" id="WDD98529.1"/>
    </source>
</evidence>
<reference evidence="3 4" key="2">
    <citation type="journal article" date="2022" name="Mar. Drugs">
        <title>Bioassay-Guided Fractionation Leads to the Detection of Cholic Acid Generated by the Rare Thalassomonas sp.</title>
        <authorList>
            <person name="Pheiffer F."/>
            <person name="Schneider Y.K."/>
            <person name="Hansen E.H."/>
            <person name="Andersen J.H."/>
            <person name="Isaksson J."/>
            <person name="Busche T."/>
            <person name="R C."/>
            <person name="Kalinowski J."/>
            <person name="Zyl L.V."/>
            <person name="Trindade M."/>
        </authorList>
    </citation>
    <scope>NUCLEOTIDE SEQUENCE [LARGE SCALE GENOMIC DNA]</scope>
    <source>
        <strain evidence="3 4">A5K-106</strain>
    </source>
</reference>
<dbReference type="Pfam" id="PF05141">
    <property type="entry name" value="DIT1_PvcA"/>
    <property type="match status" value="1"/>
</dbReference>
<sequence length="827" mass="93069">MVNTIVFDLDGTLIDTLADIANAMNRTFESFDLKPQPLSVYRKLVGGGSKNMVETLVPQEWDKQKIFAHYLMEYEQHSLVETRPYPGIHDALRHLQQAGIKLAVVTNKHHQQAIFLLKRLFPDVHFHAVQGVVEGIPKKPHPQMVFTALAQIGTKAEQCLYVGDTITDMKTAQSAGIPSVYVRWGYGELSAVATSPDEQAADFTISEISQLLPLAQAGEEQQGTSMTLLSKDKAGFDKSAIAAQLLPVIQSYLVADEEDKFIGQGDALLLSQLKFFIEQDLPLEFILPGFPCKSPNDVDKSFSTMPDYGEVRAIQRLDEFCLRLNEIYPRGSRVTILSDGTTFSDIVCVAEENKEAYKSALCSLTVTENIAWADLSSLLESSKNNAAALSSPAKRKALVNLVASGPRAFEKFVNKVKGDSEQARVHDKLCSYLYHDIHLERFSEGDRDSYLESISEKAYQMMYRGRALSYGIEQAFPRHIRLSVHQYDNAGPKYTFALTDHQQKSISPWHTVPVRLLSGQYMQLPHSLAKEKLLAKVTLQQHNWLYLEVPSSEFSRYRYQVIKGPKFGLKISAPEGKGYEIFSADFLQQLSEEFGFVVLAGAGFEQQDELISFCQDFGEIYQWEFGSVHVVKPKEKPDGFVHSIEKTPLHWDLSMLPAGDKHVEQNPRFAASTFMLYCKTPPAAGEGQTTLVDSRMALKIAGQEKVKRWRATDITYQTKMTYFGGVPRAYPLVFEHPKTGEDIFRYQEGSELELQQFLLSSDTLSGQALDGLICDVNAIAYDERCLVAHEWQAGDLVIIDNYYTLHGRLAMTEKSMSRELWRVQCFS</sequence>
<name>A0AAF0C3C2_9GAMM</name>
<dbReference type="SUPFAM" id="SSF56784">
    <property type="entry name" value="HAD-like"/>
    <property type="match status" value="1"/>
</dbReference>
<dbReference type="KEGG" id="tact:SG35_025285"/>
<dbReference type="InterPro" id="IPR036412">
    <property type="entry name" value="HAD-like_sf"/>
</dbReference>
<reference evidence="3 4" key="1">
    <citation type="journal article" date="2015" name="Genome Announc.">
        <title>Draft Genome Sequences of Marine Isolates of Thalassomonas viridans and Thalassomonas actiniarum.</title>
        <authorList>
            <person name="Olonade I."/>
            <person name="van Zyl L.J."/>
            <person name="Trindade M."/>
        </authorList>
    </citation>
    <scope>NUCLEOTIDE SEQUENCE [LARGE SCALE GENOMIC DNA]</scope>
    <source>
        <strain evidence="3 4">A5K-106</strain>
    </source>
</reference>
<dbReference type="InterPro" id="IPR042098">
    <property type="entry name" value="TauD-like_sf"/>
</dbReference>
<dbReference type="NCBIfam" id="TIGR01662">
    <property type="entry name" value="HAD-SF-IIIA"/>
    <property type="match status" value="1"/>
</dbReference>
<keyword evidence="1" id="KW-0560">Oxidoreductase</keyword>
<dbReference type="Gene3D" id="3.40.50.1000">
    <property type="entry name" value="HAD superfamily/HAD-like"/>
    <property type="match status" value="1"/>
</dbReference>
<dbReference type="Gene3D" id="1.10.150.240">
    <property type="entry name" value="Putative phosphatase, domain 2"/>
    <property type="match status" value="1"/>
</dbReference>
<dbReference type="InterPro" id="IPR023198">
    <property type="entry name" value="PGP-like_dom2"/>
</dbReference>
<dbReference type="RefSeq" id="WP_053043095.1">
    <property type="nucleotide sequence ID" value="NZ_CP059735.1"/>
</dbReference>
<dbReference type="PANTHER" id="PTHR37285">
    <property type="entry name" value="SPORE WALL MATURATION PROTEIN DIT1"/>
    <property type="match status" value="1"/>
</dbReference>
<dbReference type="GO" id="GO:0016706">
    <property type="term" value="F:2-oxoglutarate-dependent dioxygenase activity"/>
    <property type="evidence" value="ECO:0007669"/>
    <property type="project" value="UniProtKB-ARBA"/>
</dbReference>
<organism evidence="3 4">
    <name type="scientific">Thalassomonas actiniarum</name>
    <dbReference type="NCBI Taxonomy" id="485447"/>
    <lineage>
        <taxon>Bacteria</taxon>
        <taxon>Pseudomonadati</taxon>
        <taxon>Pseudomonadota</taxon>
        <taxon>Gammaproteobacteria</taxon>
        <taxon>Alteromonadales</taxon>
        <taxon>Colwelliaceae</taxon>
        <taxon>Thalassomonas</taxon>
    </lineage>
</organism>
<keyword evidence="4" id="KW-1185">Reference proteome</keyword>
<dbReference type="SUPFAM" id="SSF51197">
    <property type="entry name" value="Clavaminate synthase-like"/>
    <property type="match status" value="1"/>
</dbReference>
<dbReference type="InterPro" id="IPR023214">
    <property type="entry name" value="HAD_sf"/>
</dbReference>